<gene>
    <name evidence="1" type="ORF">GLOIN_2v1667249</name>
</gene>
<evidence type="ECO:0000313" key="2">
    <source>
        <dbReference type="Proteomes" id="UP000018888"/>
    </source>
</evidence>
<comment type="caution">
    <text evidence="1">The sequence shown here is derived from an EMBL/GenBank/DDBJ whole genome shotgun (WGS) entry which is preliminary data.</text>
</comment>
<keyword evidence="2" id="KW-1185">Reference proteome</keyword>
<reference evidence="1 2" key="2">
    <citation type="journal article" date="2018" name="New Phytol.">
        <title>High intraspecific genome diversity in the model arbuscular mycorrhizal symbiont Rhizophagus irregularis.</title>
        <authorList>
            <person name="Chen E.C.H."/>
            <person name="Morin E."/>
            <person name="Beaudet D."/>
            <person name="Noel J."/>
            <person name="Yildirir G."/>
            <person name="Ndikumana S."/>
            <person name="Charron P."/>
            <person name="St-Onge C."/>
            <person name="Giorgi J."/>
            <person name="Kruger M."/>
            <person name="Marton T."/>
            <person name="Ropars J."/>
            <person name="Grigoriev I.V."/>
            <person name="Hainaut M."/>
            <person name="Henrissat B."/>
            <person name="Roux C."/>
            <person name="Martin F."/>
            <person name="Corradi N."/>
        </authorList>
    </citation>
    <scope>NUCLEOTIDE SEQUENCE [LARGE SCALE GENOMIC DNA]</scope>
    <source>
        <strain evidence="1 2">DAOM 197198</strain>
    </source>
</reference>
<name>A0A2P4PIX8_RHIID</name>
<evidence type="ECO:0000313" key="1">
    <source>
        <dbReference type="EMBL" id="POG65345.1"/>
    </source>
</evidence>
<dbReference type="Proteomes" id="UP000018888">
    <property type="component" value="Unassembled WGS sequence"/>
</dbReference>
<reference evidence="1 2" key="1">
    <citation type="journal article" date="2013" name="Proc. Natl. Acad. Sci. U.S.A.">
        <title>Genome of an arbuscular mycorrhizal fungus provides insight into the oldest plant symbiosis.</title>
        <authorList>
            <person name="Tisserant E."/>
            <person name="Malbreil M."/>
            <person name="Kuo A."/>
            <person name="Kohler A."/>
            <person name="Symeonidi A."/>
            <person name="Balestrini R."/>
            <person name="Charron P."/>
            <person name="Duensing N."/>
            <person name="Frei Dit Frey N."/>
            <person name="Gianinazzi-Pearson V."/>
            <person name="Gilbert L.B."/>
            <person name="Handa Y."/>
            <person name="Herr J.R."/>
            <person name="Hijri M."/>
            <person name="Koul R."/>
            <person name="Kawaguchi M."/>
            <person name="Krajinski F."/>
            <person name="Lammers P.J."/>
            <person name="Masclaux F.G."/>
            <person name="Murat C."/>
            <person name="Morin E."/>
            <person name="Ndikumana S."/>
            <person name="Pagni M."/>
            <person name="Petitpierre D."/>
            <person name="Requena N."/>
            <person name="Rosikiewicz P."/>
            <person name="Riley R."/>
            <person name="Saito K."/>
            <person name="San Clemente H."/>
            <person name="Shapiro H."/>
            <person name="van Tuinen D."/>
            <person name="Becard G."/>
            <person name="Bonfante P."/>
            <person name="Paszkowski U."/>
            <person name="Shachar-Hill Y.Y."/>
            <person name="Tuskan G.A."/>
            <person name="Young P.W."/>
            <person name="Sanders I.R."/>
            <person name="Henrissat B."/>
            <person name="Rensing S.A."/>
            <person name="Grigoriev I.V."/>
            <person name="Corradi N."/>
            <person name="Roux C."/>
            <person name="Martin F."/>
        </authorList>
    </citation>
    <scope>NUCLEOTIDE SEQUENCE [LARGE SCALE GENOMIC DNA]</scope>
    <source>
        <strain evidence="1 2">DAOM 197198</strain>
    </source>
</reference>
<accession>A0A2P4PIX8</accession>
<dbReference type="EMBL" id="AUPC02000216">
    <property type="protein sequence ID" value="POG65345.1"/>
    <property type="molecule type" value="Genomic_DNA"/>
</dbReference>
<organism evidence="1 2">
    <name type="scientific">Rhizophagus irregularis (strain DAOM 181602 / DAOM 197198 / MUCL 43194)</name>
    <name type="common">Arbuscular mycorrhizal fungus</name>
    <name type="synonym">Glomus intraradices</name>
    <dbReference type="NCBI Taxonomy" id="747089"/>
    <lineage>
        <taxon>Eukaryota</taxon>
        <taxon>Fungi</taxon>
        <taxon>Fungi incertae sedis</taxon>
        <taxon>Mucoromycota</taxon>
        <taxon>Glomeromycotina</taxon>
        <taxon>Glomeromycetes</taxon>
        <taxon>Glomerales</taxon>
        <taxon>Glomeraceae</taxon>
        <taxon>Rhizophagus</taxon>
    </lineage>
</organism>
<protein>
    <submittedName>
        <fullName evidence="1">Uncharacterized protein</fullName>
    </submittedName>
</protein>
<sequence length="165" mass="19795">MENIRSLLSESKNMKEVVRSLFSHEYENKNIATKDINFNNQKYKWRIELKIDKLDKLDKLNELDKLDKLDELDELDKLGKLDKLSVYSDKEFLCSKDLGIKFTKFTRLNWKILNNNALALRLDYNGFIIIYEYDIHNKCIKTQYFVYKRKMLNIKDFSGPTVYCQ</sequence>
<proteinExistence type="predicted"/>
<dbReference type="AlphaFoldDB" id="A0A2P4PIX8"/>